<gene>
    <name evidence="3" type="ORF">PZE19_05215</name>
</gene>
<dbReference type="Gene3D" id="1.10.3210.10">
    <property type="entry name" value="Hypothetical protein af1432"/>
    <property type="match status" value="1"/>
</dbReference>
<evidence type="ECO:0000313" key="4">
    <source>
        <dbReference type="Proteomes" id="UP001216907"/>
    </source>
</evidence>
<comment type="caution">
    <text evidence="3">The sequence shown here is derived from an EMBL/GenBank/DDBJ whole genome shotgun (WGS) entry which is preliminary data.</text>
</comment>
<dbReference type="SUPFAM" id="SSF109604">
    <property type="entry name" value="HD-domain/PDEase-like"/>
    <property type="match status" value="1"/>
</dbReference>
<feature type="region of interest" description="Disordered" evidence="1">
    <location>
        <begin position="90"/>
        <end position="117"/>
    </location>
</feature>
<sequence>MHDKYKKQFRVGAATLKLRRQIALEAARRLLDAFDVAKDDPIPLDRLEAATEADFYAAKRKAAAVLGHRVRPGDLPSDDEIREQLVVLQKQRAEDADEEESGDEAAPPEPADETPVPSLAEAIDRFAVYRLRLTPLEGVKQNPETHPEGDALYHSLQVFQHARDARPYDEEFLLAALLHDVGKAIDLRDHVAAAVDGLRGAVTERTLWLIAHHMDLVADRYRALGVKQRREIDESEFAEDLKLLRECDDAGRVPGVVVETLEEALAYIRGLESEEYLDA</sequence>
<evidence type="ECO:0000256" key="1">
    <source>
        <dbReference type="SAM" id="MobiDB-lite"/>
    </source>
</evidence>
<keyword evidence="4" id="KW-1185">Reference proteome</keyword>
<proteinExistence type="predicted"/>
<dbReference type="SMART" id="SM00471">
    <property type="entry name" value="HDc"/>
    <property type="match status" value="1"/>
</dbReference>
<accession>A0ABT6F6I3</accession>
<reference evidence="3 4" key="1">
    <citation type="submission" date="2023-03" db="EMBL/GenBank/DDBJ databases">
        <title>Paludisphaera mucosa sp. nov. a novel planctomycete from northern fen.</title>
        <authorList>
            <person name="Ivanova A."/>
        </authorList>
    </citation>
    <scope>NUCLEOTIDE SEQUENCE [LARGE SCALE GENOMIC DNA]</scope>
    <source>
        <strain evidence="3 4">Pla2</strain>
    </source>
</reference>
<feature type="domain" description="HD/PDEase" evidence="2">
    <location>
        <begin position="147"/>
        <end position="210"/>
    </location>
</feature>
<name>A0ABT6F6I3_9BACT</name>
<evidence type="ECO:0000313" key="3">
    <source>
        <dbReference type="EMBL" id="MDG3003159.1"/>
    </source>
</evidence>
<dbReference type="InterPro" id="IPR003607">
    <property type="entry name" value="HD/PDEase_dom"/>
</dbReference>
<dbReference type="InterPro" id="IPR006674">
    <property type="entry name" value="HD_domain"/>
</dbReference>
<evidence type="ECO:0000259" key="2">
    <source>
        <dbReference type="SMART" id="SM00471"/>
    </source>
</evidence>
<organism evidence="3 4">
    <name type="scientific">Paludisphaera mucosa</name>
    <dbReference type="NCBI Taxonomy" id="3030827"/>
    <lineage>
        <taxon>Bacteria</taxon>
        <taxon>Pseudomonadati</taxon>
        <taxon>Planctomycetota</taxon>
        <taxon>Planctomycetia</taxon>
        <taxon>Isosphaerales</taxon>
        <taxon>Isosphaeraceae</taxon>
        <taxon>Paludisphaera</taxon>
    </lineage>
</organism>
<protein>
    <submittedName>
        <fullName evidence="3">HD domain-containing protein</fullName>
    </submittedName>
</protein>
<dbReference type="Pfam" id="PF01966">
    <property type="entry name" value="HD"/>
    <property type="match status" value="1"/>
</dbReference>
<dbReference type="RefSeq" id="WP_277859514.1">
    <property type="nucleotide sequence ID" value="NZ_JARRAG010000001.1"/>
</dbReference>
<dbReference type="Proteomes" id="UP001216907">
    <property type="component" value="Unassembled WGS sequence"/>
</dbReference>
<dbReference type="EMBL" id="JARRAG010000001">
    <property type="protein sequence ID" value="MDG3003159.1"/>
    <property type="molecule type" value="Genomic_DNA"/>
</dbReference>